<evidence type="ECO:0000256" key="2">
    <source>
        <dbReference type="SAM" id="SignalP"/>
    </source>
</evidence>
<organism evidence="3 4">
    <name type="scientific">Channa argus</name>
    <name type="common">Northern snakehead</name>
    <name type="synonym">Ophicephalus argus</name>
    <dbReference type="NCBI Taxonomy" id="215402"/>
    <lineage>
        <taxon>Eukaryota</taxon>
        <taxon>Metazoa</taxon>
        <taxon>Chordata</taxon>
        <taxon>Craniata</taxon>
        <taxon>Vertebrata</taxon>
        <taxon>Euteleostomi</taxon>
        <taxon>Actinopterygii</taxon>
        <taxon>Neopterygii</taxon>
        <taxon>Teleostei</taxon>
        <taxon>Neoteleostei</taxon>
        <taxon>Acanthomorphata</taxon>
        <taxon>Anabantaria</taxon>
        <taxon>Anabantiformes</taxon>
        <taxon>Channoidei</taxon>
        <taxon>Channidae</taxon>
        <taxon>Channa</taxon>
    </lineage>
</organism>
<sequence>MLASGLFPQIQAILLMCVPMTSLTNTKPPHSHVQLTTQTQQHGGSSSSK</sequence>
<accession>A0A6G1PHW6</accession>
<gene>
    <name evidence="3" type="ORF">EXN66_Car005499</name>
</gene>
<reference evidence="3 4" key="1">
    <citation type="submission" date="2019-02" db="EMBL/GenBank/DDBJ databases">
        <title>Opniocepnalus argus genome.</title>
        <authorList>
            <person name="Zhou C."/>
            <person name="Xiao S."/>
        </authorList>
    </citation>
    <scope>NUCLEOTIDE SEQUENCE [LARGE SCALE GENOMIC DNA]</scope>
    <source>
        <strain evidence="3">OARG1902GOOAL</strain>
        <tissue evidence="3">Muscle</tissue>
    </source>
</reference>
<keyword evidence="4" id="KW-1185">Reference proteome</keyword>
<feature type="signal peptide" evidence="2">
    <location>
        <begin position="1"/>
        <end position="26"/>
    </location>
</feature>
<name>A0A6G1PHW6_CHAAH</name>
<evidence type="ECO:0000256" key="1">
    <source>
        <dbReference type="SAM" id="MobiDB-lite"/>
    </source>
</evidence>
<dbReference type="Proteomes" id="UP000503349">
    <property type="component" value="Chromosome 5"/>
</dbReference>
<protein>
    <submittedName>
        <fullName evidence="3">Uncharacterized protein</fullName>
    </submittedName>
</protein>
<reference evidence="4" key="2">
    <citation type="submission" date="2019-02" db="EMBL/GenBank/DDBJ databases">
        <title>Opniocepnalus argus Var Kimnra genome.</title>
        <authorList>
            <person name="Zhou C."/>
            <person name="Xiao S."/>
        </authorList>
    </citation>
    <scope>NUCLEOTIDE SEQUENCE [LARGE SCALE GENOMIC DNA]</scope>
</reference>
<dbReference type="EMBL" id="CM015716">
    <property type="protein sequence ID" value="KAF3689827.1"/>
    <property type="molecule type" value="Genomic_DNA"/>
</dbReference>
<feature type="compositionally biased region" description="Low complexity" evidence="1">
    <location>
        <begin position="31"/>
        <end position="49"/>
    </location>
</feature>
<feature type="region of interest" description="Disordered" evidence="1">
    <location>
        <begin position="25"/>
        <end position="49"/>
    </location>
</feature>
<feature type="chain" id="PRO_5026294204" evidence="2">
    <location>
        <begin position="27"/>
        <end position="49"/>
    </location>
</feature>
<keyword evidence="2" id="KW-0732">Signal</keyword>
<evidence type="ECO:0000313" key="4">
    <source>
        <dbReference type="Proteomes" id="UP000503349"/>
    </source>
</evidence>
<proteinExistence type="predicted"/>
<dbReference type="AlphaFoldDB" id="A0A6G1PHW6"/>
<evidence type="ECO:0000313" key="3">
    <source>
        <dbReference type="EMBL" id="KAF3689827.1"/>
    </source>
</evidence>